<evidence type="ECO:0000313" key="6">
    <source>
        <dbReference type="EMBL" id="EGT39745.1"/>
    </source>
</evidence>
<dbReference type="PANTHER" id="PTHR16011">
    <property type="entry name" value="IFT57/HIPPI"/>
    <property type="match status" value="1"/>
</dbReference>
<dbReference type="OrthoDB" id="423881at2759"/>
<comment type="subcellular location">
    <subcellularLocation>
        <location evidence="1">Cell projection</location>
        <location evidence="1">Cilium</location>
    </subcellularLocation>
</comment>
<dbReference type="Proteomes" id="UP000008068">
    <property type="component" value="Unassembled WGS sequence"/>
</dbReference>
<organism evidence="7">
    <name type="scientific">Caenorhabditis brenneri</name>
    <name type="common">Nematode worm</name>
    <dbReference type="NCBI Taxonomy" id="135651"/>
    <lineage>
        <taxon>Eukaryota</taxon>
        <taxon>Metazoa</taxon>
        <taxon>Ecdysozoa</taxon>
        <taxon>Nematoda</taxon>
        <taxon>Chromadorea</taxon>
        <taxon>Rhabditida</taxon>
        <taxon>Rhabditina</taxon>
        <taxon>Rhabditomorpha</taxon>
        <taxon>Rhabditoidea</taxon>
        <taxon>Rhabditidae</taxon>
        <taxon>Peloderinae</taxon>
        <taxon>Caenorhabditis</taxon>
    </lineage>
</organism>
<keyword evidence="4" id="KW-0966">Cell projection</keyword>
<dbReference type="HOGENOM" id="CLU_141992_1_0_1"/>
<dbReference type="GO" id="GO:0005794">
    <property type="term" value="C:Golgi apparatus"/>
    <property type="evidence" value="ECO:0007669"/>
    <property type="project" value="TreeGrafter"/>
</dbReference>
<evidence type="ECO:0000256" key="2">
    <source>
        <dbReference type="ARBA" id="ARBA00009415"/>
    </source>
</evidence>
<protein>
    <submittedName>
        <fullName evidence="6">Uncharacterized protein</fullName>
    </submittedName>
</protein>
<evidence type="ECO:0000313" key="7">
    <source>
        <dbReference type="Proteomes" id="UP000008068"/>
    </source>
</evidence>
<dbReference type="EMBL" id="GL379975">
    <property type="protein sequence ID" value="EGT39745.1"/>
    <property type="molecule type" value="Genomic_DNA"/>
</dbReference>
<dbReference type="GO" id="GO:0042073">
    <property type="term" value="P:intraciliary transport"/>
    <property type="evidence" value="ECO:0007669"/>
    <property type="project" value="TreeGrafter"/>
</dbReference>
<keyword evidence="7" id="KW-1185">Reference proteome</keyword>
<evidence type="ECO:0000256" key="5">
    <source>
        <dbReference type="SAM" id="MobiDB-lite"/>
    </source>
</evidence>
<feature type="region of interest" description="Disordered" evidence="5">
    <location>
        <begin position="1"/>
        <end position="30"/>
    </location>
</feature>
<dbReference type="PANTHER" id="PTHR16011:SF0">
    <property type="entry name" value="INTRAFLAGELLAR TRANSPORT PROTEIN 57 HOMOLOG"/>
    <property type="match status" value="1"/>
</dbReference>
<dbReference type="GO" id="GO:0005815">
    <property type="term" value="C:microtubule organizing center"/>
    <property type="evidence" value="ECO:0007669"/>
    <property type="project" value="TreeGrafter"/>
</dbReference>
<name>G0NXZ8_CAEBE</name>
<evidence type="ECO:0000256" key="1">
    <source>
        <dbReference type="ARBA" id="ARBA00004138"/>
    </source>
</evidence>
<dbReference type="GO" id="GO:0030992">
    <property type="term" value="C:intraciliary transport particle B"/>
    <property type="evidence" value="ECO:0007669"/>
    <property type="project" value="TreeGrafter"/>
</dbReference>
<dbReference type="STRING" id="135651.G0NXZ8"/>
<comment type="similarity">
    <text evidence="2">Belongs to the IFT57 family.</text>
</comment>
<dbReference type="eggNOG" id="KOG0972">
    <property type="taxonomic scope" value="Eukaryota"/>
</dbReference>
<dbReference type="OMA" id="GEESYIM"/>
<dbReference type="InterPro" id="IPR019530">
    <property type="entry name" value="Intra-flagellar_transport_57"/>
</dbReference>
<accession>G0NXZ8</accession>
<dbReference type="GO" id="GO:0005929">
    <property type="term" value="C:cilium"/>
    <property type="evidence" value="ECO:0007669"/>
    <property type="project" value="UniProtKB-SubCell"/>
</dbReference>
<reference evidence="7" key="1">
    <citation type="submission" date="2011-07" db="EMBL/GenBank/DDBJ databases">
        <authorList>
            <consortium name="Caenorhabditis brenneri Sequencing and Analysis Consortium"/>
            <person name="Wilson R.K."/>
        </authorList>
    </citation>
    <scope>NUCLEOTIDE SEQUENCE [LARGE SCALE GENOMIC DNA]</scope>
    <source>
        <strain evidence="7">PB2801</strain>
    </source>
</reference>
<proteinExistence type="inferred from homology"/>
<dbReference type="Pfam" id="PF10498">
    <property type="entry name" value="IFT57"/>
    <property type="match status" value="1"/>
</dbReference>
<dbReference type="GO" id="GO:1905515">
    <property type="term" value="P:non-motile cilium assembly"/>
    <property type="evidence" value="ECO:0007669"/>
    <property type="project" value="TreeGrafter"/>
</dbReference>
<sequence length="129" mass="14889">MEENHQEEHEETNSSQTEAVATSAQEDGPGKEYEIYMRNEELVDKLKLLNYEEGFLKLGVAYKPILKHYFVKSRNVGEQFFLFTSLAAWLIKKSGEESFNMPQEFDDPNSTIANITSAAKNKLRQTYDQ</sequence>
<dbReference type="AlphaFoldDB" id="G0NXZ8"/>
<evidence type="ECO:0000256" key="4">
    <source>
        <dbReference type="ARBA" id="ARBA00023273"/>
    </source>
</evidence>
<evidence type="ECO:0000256" key="3">
    <source>
        <dbReference type="ARBA" id="ARBA00023069"/>
    </source>
</evidence>
<gene>
    <name evidence="6" type="ORF">CAEBREN_15478</name>
</gene>
<keyword evidence="3" id="KW-0969">Cilium</keyword>
<dbReference type="InParanoid" id="G0NXZ8"/>
<feature type="compositionally biased region" description="Basic and acidic residues" evidence="5">
    <location>
        <begin position="1"/>
        <end position="12"/>
    </location>
</feature>